<evidence type="ECO:0000256" key="5">
    <source>
        <dbReference type="ARBA" id="ARBA00022801"/>
    </source>
</evidence>
<keyword evidence="2" id="KW-0645">Protease</keyword>
<evidence type="ECO:0000256" key="6">
    <source>
        <dbReference type="ARBA" id="ARBA00022833"/>
    </source>
</evidence>
<dbReference type="InterPro" id="IPR045175">
    <property type="entry name" value="M28_fam"/>
</dbReference>
<dbReference type="Proteomes" id="UP001490330">
    <property type="component" value="Unassembled WGS sequence"/>
</dbReference>
<proteinExistence type="inferred from homology"/>
<evidence type="ECO:0000259" key="8">
    <source>
        <dbReference type="Pfam" id="PF04389"/>
    </source>
</evidence>
<feature type="signal peptide" evidence="7">
    <location>
        <begin position="1"/>
        <end position="29"/>
    </location>
</feature>
<dbReference type="InterPro" id="IPR041756">
    <property type="entry name" value="M28_SGAP-like"/>
</dbReference>
<keyword evidence="5" id="KW-0378">Hydrolase</keyword>
<keyword evidence="3" id="KW-0479">Metal-binding</keyword>
<evidence type="ECO:0000256" key="7">
    <source>
        <dbReference type="SAM" id="SignalP"/>
    </source>
</evidence>
<organism evidence="9 10">
    <name type="scientific">Streptomyces flaveolus</name>
    <dbReference type="NCBI Taxonomy" id="67297"/>
    <lineage>
        <taxon>Bacteria</taxon>
        <taxon>Bacillati</taxon>
        <taxon>Actinomycetota</taxon>
        <taxon>Actinomycetes</taxon>
        <taxon>Kitasatosporales</taxon>
        <taxon>Streptomycetaceae</taxon>
        <taxon>Streptomyces</taxon>
    </lineage>
</organism>
<feature type="chain" id="PRO_5047497577" evidence="7">
    <location>
        <begin position="30"/>
        <end position="317"/>
    </location>
</feature>
<dbReference type="SUPFAM" id="SSF53187">
    <property type="entry name" value="Zn-dependent exopeptidases"/>
    <property type="match status" value="1"/>
</dbReference>
<reference evidence="9 10" key="1">
    <citation type="submission" date="2024-06" db="EMBL/GenBank/DDBJ databases">
        <title>The Natural Products Discovery Center: Release of the First 8490 Sequenced Strains for Exploring Actinobacteria Biosynthetic Diversity.</title>
        <authorList>
            <person name="Kalkreuter E."/>
            <person name="Kautsar S.A."/>
            <person name="Yang D."/>
            <person name="Bader C.D."/>
            <person name="Teijaro C.N."/>
            <person name="Fluegel L."/>
            <person name="Davis C.M."/>
            <person name="Simpson J.R."/>
            <person name="Lauterbach L."/>
            <person name="Steele A.D."/>
            <person name="Gui C."/>
            <person name="Meng S."/>
            <person name="Li G."/>
            <person name="Viehrig K."/>
            <person name="Ye F."/>
            <person name="Su P."/>
            <person name="Kiefer A.F."/>
            <person name="Nichols A."/>
            <person name="Cepeda A.J."/>
            <person name="Yan W."/>
            <person name="Fan B."/>
            <person name="Jiang Y."/>
            <person name="Adhikari A."/>
            <person name="Zheng C.-J."/>
            <person name="Schuster L."/>
            <person name="Cowan T.M."/>
            <person name="Smanski M.J."/>
            <person name="Chevrette M.G."/>
            <person name="De Carvalho L.P.S."/>
            <person name="Shen B."/>
        </authorList>
    </citation>
    <scope>NUCLEOTIDE SEQUENCE [LARGE SCALE GENOMIC DNA]</scope>
    <source>
        <strain evidence="9 10">NPDC000632</strain>
    </source>
</reference>
<evidence type="ECO:0000256" key="1">
    <source>
        <dbReference type="ARBA" id="ARBA00005957"/>
    </source>
</evidence>
<keyword evidence="10" id="KW-1185">Reference proteome</keyword>
<sequence length="317" mass="32612">MKLPVSGRALAAGAVAVATLLTGGSVAGAASAPGTTAAAAAPDIPVANVKAHLAQLQSIATANGGNRAHGRPGYQASITYVKAKLDAAGFTTTVQQFTSSGRTGYNLIADWPGGDTNQVVMSGSHLDSVTSGPGINDNGSGSAAVLETALAVARSGYQPTKHLRFAWWGAEELGLVGSRYYVNSLGSAGRAKISGYLNFDMIGSPNPGYFVYDDDPVIEKTFKDYFAGLGVSTEIETEGDGRSDHAPFKNAGVPVGGLFSGADYLKTSAQASKWGGTAGQAFDRCYHSSCDTTANINDTALNRNSDAIAYAVWQLSQ</sequence>
<comment type="caution">
    <text evidence="9">The sequence shown here is derived from an EMBL/GenBank/DDBJ whole genome shotgun (WGS) entry which is preliminary data.</text>
</comment>
<dbReference type="CDD" id="cd03876">
    <property type="entry name" value="M28_SGAP_like"/>
    <property type="match status" value="1"/>
</dbReference>
<comment type="similarity">
    <text evidence="1">Belongs to the peptidase M28 family. M28A subfamily.</text>
</comment>
<keyword evidence="6" id="KW-0862">Zinc</keyword>
<dbReference type="PANTHER" id="PTHR12147">
    <property type="entry name" value="METALLOPEPTIDASE M28 FAMILY MEMBER"/>
    <property type="match status" value="1"/>
</dbReference>
<feature type="domain" description="Peptidase M28" evidence="8">
    <location>
        <begin position="106"/>
        <end position="311"/>
    </location>
</feature>
<evidence type="ECO:0000256" key="3">
    <source>
        <dbReference type="ARBA" id="ARBA00022723"/>
    </source>
</evidence>
<evidence type="ECO:0000313" key="10">
    <source>
        <dbReference type="Proteomes" id="UP001490330"/>
    </source>
</evidence>
<evidence type="ECO:0000256" key="4">
    <source>
        <dbReference type="ARBA" id="ARBA00022729"/>
    </source>
</evidence>
<gene>
    <name evidence="9" type="ORF">ABT322_25600</name>
</gene>
<accession>A0ABV1VKM4</accession>
<dbReference type="RefSeq" id="WP_350721045.1">
    <property type="nucleotide sequence ID" value="NZ_JBEPCO010000022.1"/>
</dbReference>
<dbReference type="Pfam" id="PF04389">
    <property type="entry name" value="Peptidase_M28"/>
    <property type="match status" value="1"/>
</dbReference>
<dbReference type="EMBL" id="JBEPCV010000027">
    <property type="protein sequence ID" value="MER6907048.1"/>
    <property type="molecule type" value="Genomic_DNA"/>
</dbReference>
<dbReference type="PANTHER" id="PTHR12147:SF26">
    <property type="entry name" value="PEPTIDASE M28 DOMAIN-CONTAINING PROTEIN"/>
    <property type="match status" value="1"/>
</dbReference>
<protein>
    <submittedName>
        <fullName evidence="9">M28 family metallopeptidase</fullName>
    </submittedName>
</protein>
<evidence type="ECO:0000256" key="2">
    <source>
        <dbReference type="ARBA" id="ARBA00022670"/>
    </source>
</evidence>
<dbReference type="Gene3D" id="3.40.630.10">
    <property type="entry name" value="Zn peptidases"/>
    <property type="match status" value="1"/>
</dbReference>
<keyword evidence="4 7" id="KW-0732">Signal</keyword>
<dbReference type="InterPro" id="IPR007484">
    <property type="entry name" value="Peptidase_M28"/>
</dbReference>
<name>A0ABV1VKM4_9ACTN</name>
<evidence type="ECO:0000313" key="9">
    <source>
        <dbReference type="EMBL" id="MER6907048.1"/>
    </source>
</evidence>